<proteinExistence type="predicted"/>
<reference evidence="5" key="1">
    <citation type="submission" date="2018-12" db="EMBL/GenBank/DDBJ databases">
        <title>Tengunoibacter tsumagoiensis gen. nov., sp. nov., Dictyobacter kobayashii sp. nov., D. alpinus sp. nov., and D. joshuensis sp. nov. and description of Dictyobacteraceae fam. nov. within the order Ktedonobacterales isolated from Tengu-no-mugimeshi.</title>
        <authorList>
            <person name="Wang C.M."/>
            <person name="Zheng Y."/>
            <person name="Sakai Y."/>
            <person name="Toyoda A."/>
            <person name="Minakuchi Y."/>
            <person name="Abe K."/>
            <person name="Yokota A."/>
            <person name="Yabe S."/>
        </authorList>
    </citation>
    <scope>NUCLEOTIDE SEQUENCE [LARGE SCALE GENOMIC DNA]</scope>
    <source>
        <strain evidence="5">Uno16</strain>
    </source>
</reference>
<keyword evidence="2" id="KW-1133">Transmembrane helix</keyword>
<organism evidence="4 5">
    <name type="scientific">Dictyobacter alpinus</name>
    <dbReference type="NCBI Taxonomy" id="2014873"/>
    <lineage>
        <taxon>Bacteria</taxon>
        <taxon>Bacillati</taxon>
        <taxon>Chloroflexota</taxon>
        <taxon>Ktedonobacteria</taxon>
        <taxon>Ktedonobacterales</taxon>
        <taxon>Dictyobacteraceae</taxon>
        <taxon>Dictyobacter</taxon>
    </lineage>
</organism>
<dbReference type="OrthoDB" id="142764at2"/>
<keyword evidence="2" id="KW-0472">Membrane</keyword>
<gene>
    <name evidence="4" type="ORF">KDA_61090</name>
</gene>
<dbReference type="Proteomes" id="UP000287171">
    <property type="component" value="Unassembled WGS sequence"/>
</dbReference>
<feature type="transmembrane region" description="Helical" evidence="2">
    <location>
        <begin position="53"/>
        <end position="75"/>
    </location>
</feature>
<protein>
    <recommendedName>
        <fullName evidence="3">DZANK-type domain-containing protein</fullName>
    </recommendedName>
</protein>
<dbReference type="InterPro" id="IPR025874">
    <property type="entry name" value="DZR"/>
</dbReference>
<keyword evidence="2" id="KW-0812">Transmembrane</keyword>
<evidence type="ECO:0000259" key="3">
    <source>
        <dbReference type="Pfam" id="PF12773"/>
    </source>
</evidence>
<comment type="caution">
    <text evidence="4">The sequence shown here is derived from an EMBL/GenBank/DDBJ whole genome shotgun (WGS) entry which is preliminary data.</text>
</comment>
<dbReference type="Pfam" id="PF12773">
    <property type="entry name" value="DZR"/>
    <property type="match status" value="1"/>
</dbReference>
<feature type="transmembrane region" description="Helical" evidence="2">
    <location>
        <begin position="87"/>
        <end position="106"/>
    </location>
</feature>
<feature type="compositionally biased region" description="Low complexity" evidence="1">
    <location>
        <begin position="141"/>
        <end position="150"/>
    </location>
</feature>
<feature type="region of interest" description="Disordered" evidence="1">
    <location>
        <begin position="131"/>
        <end position="180"/>
    </location>
</feature>
<dbReference type="EMBL" id="BIFT01000002">
    <property type="protein sequence ID" value="GCE30625.1"/>
    <property type="molecule type" value="Genomic_DNA"/>
</dbReference>
<sequence length="229" mass="24693">MSTRFYQAPGLSIERMIRDFENIFQAQGYQVQHFGNPGHMVVQLRKGGDFEAILGMQAALTVIFRSAPGGVVALVGEHRWEDKAASGLLGMIFFWPLLFTTGAGVLRQAGLESQLFEALDAVALQQRSDVHMGPVPPHVEAQMQQGAGPMPAGPPPQTPRSAPQPDSPPMSSPGQKRCGHCQKMNDSDDLYCSWCGTALKPQQLYCPRCKAALKPGAPFCSKCGAASPQ</sequence>
<name>A0A402BGW9_9CHLR</name>
<evidence type="ECO:0000313" key="5">
    <source>
        <dbReference type="Proteomes" id="UP000287171"/>
    </source>
</evidence>
<accession>A0A402BGW9</accession>
<keyword evidence="5" id="KW-1185">Reference proteome</keyword>
<dbReference type="RefSeq" id="WP_126630691.1">
    <property type="nucleotide sequence ID" value="NZ_BIFT01000002.1"/>
</dbReference>
<evidence type="ECO:0000313" key="4">
    <source>
        <dbReference type="EMBL" id="GCE30625.1"/>
    </source>
</evidence>
<evidence type="ECO:0000256" key="1">
    <source>
        <dbReference type="SAM" id="MobiDB-lite"/>
    </source>
</evidence>
<feature type="domain" description="DZANK-type" evidence="3">
    <location>
        <begin position="178"/>
        <end position="224"/>
    </location>
</feature>
<evidence type="ECO:0000256" key="2">
    <source>
        <dbReference type="SAM" id="Phobius"/>
    </source>
</evidence>
<dbReference type="AlphaFoldDB" id="A0A402BGW9"/>